<name>T1J6N8_STRMM</name>
<reference evidence="3" key="1">
    <citation type="submission" date="2011-05" db="EMBL/GenBank/DDBJ databases">
        <authorList>
            <person name="Richards S.R."/>
            <person name="Qu J."/>
            <person name="Jiang H."/>
            <person name="Jhangiani S.N."/>
            <person name="Agravi P."/>
            <person name="Goodspeed R."/>
            <person name="Gross S."/>
            <person name="Mandapat C."/>
            <person name="Jackson L."/>
            <person name="Mathew T."/>
            <person name="Pu L."/>
            <person name="Thornton R."/>
            <person name="Saada N."/>
            <person name="Wilczek-Boney K.B."/>
            <person name="Lee S."/>
            <person name="Kovar C."/>
            <person name="Wu Y."/>
            <person name="Scherer S.E."/>
            <person name="Worley K.C."/>
            <person name="Muzny D.M."/>
            <person name="Gibbs R."/>
        </authorList>
    </citation>
    <scope>NUCLEOTIDE SEQUENCE</scope>
    <source>
        <strain evidence="3">Brora</strain>
    </source>
</reference>
<sequence>MSFKARKEMQPSEVAEIKKTEEELEIEELQKLIADGDPEELANAAITMQSNFRNFKARKNMKDKTDANSTNVESTEIETSSLEPKSEMDLINQEVNKLKNEFKEIKEKKQDTIIFQFADTDDNCFKELAEIEQKSVNPSDYTVGEDGDVLPESMDNTSQIDNGKDKNGRKSAELINMAEELVDNVIEEAVRASSAMSLKNETIASEEEDNVENQETMSIQSDTPISDIIEIVVEVMDYLMETIGMEFDQSTENQNEGTVERVKDQISVVVSNANIDPEILSTLEDLLDKVVEMDKTRNIYPDYGKSIEVAFADSAEALQQFSAEDTAKDSQENVNDRLENSTANGKLSLIQEENEITSRITLNVDKIEGPEKDLQKIDKSITNEDVIDSVEIDKEIESIILESDENDPSIVGLEEIVAAPPNSPAQLIPLEELESERLVSPDSLDPVSASRIDSMYTPDSLAEPILRDPLFTPDSISDPTETQ</sequence>
<reference evidence="2" key="2">
    <citation type="submission" date="2015-02" db="UniProtKB">
        <authorList>
            <consortium name="EnsemblMetazoa"/>
        </authorList>
    </citation>
    <scope>IDENTIFICATION</scope>
</reference>
<dbReference type="EnsemblMetazoa" id="SMAR009310-RA">
    <property type="protein sequence ID" value="SMAR009310-PA"/>
    <property type="gene ID" value="SMAR009310"/>
</dbReference>
<accession>T1J6N8</accession>
<feature type="region of interest" description="Disordered" evidence="1">
    <location>
        <begin position="57"/>
        <end position="81"/>
    </location>
</feature>
<dbReference type="EMBL" id="JH431880">
    <property type="status" value="NOT_ANNOTATED_CDS"/>
    <property type="molecule type" value="Genomic_DNA"/>
</dbReference>
<evidence type="ECO:0000313" key="2">
    <source>
        <dbReference type="EnsemblMetazoa" id="SMAR009310-PA"/>
    </source>
</evidence>
<feature type="region of interest" description="Disordered" evidence="1">
    <location>
        <begin position="138"/>
        <end position="168"/>
    </location>
</feature>
<keyword evidence="3" id="KW-1185">Reference proteome</keyword>
<feature type="region of interest" description="Disordered" evidence="1">
    <location>
        <begin position="1"/>
        <end position="21"/>
    </location>
</feature>
<protein>
    <submittedName>
        <fullName evidence="2">Uncharacterized protein</fullName>
    </submittedName>
</protein>
<evidence type="ECO:0000313" key="3">
    <source>
        <dbReference type="Proteomes" id="UP000014500"/>
    </source>
</evidence>
<feature type="compositionally biased region" description="Polar residues" evidence="1">
    <location>
        <begin position="67"/>
        <end position="81"/>
    </location>
</feature>
<dbReference type="AlphaFoldDB" id="T1J6N8"/>
<dbReference type="Proteomes" id="UP000014500">
    <property type="component" value="Unassembled WGS sequence"/>
</dbReference>
<dbReference type="HOGENOM" id="CLU_565421_0_0_1"/>
<dbReference type="PROSITE" id="PS50096">
    <property type="entry name" value="IQ"/>
    <property type="match status" value="1"/>
</dbReference>
<dbReference type="PhylomeDB" id="T1J6N8"/>
<feature type="compositionally biased region" description="Polar residues" evidence="1">
    <location>
        <begin position="474"/>
        <end position="483"/>
    </location>
</feature>
<feature type="region of interest" description="Disordered" evidence="1">
    <location>
        <begin position="460"/>
        <end position="483"/>
    </location>
</feature>
<evidence type="ECO:0000256" key="1">
    <source>
        <dbReference type="SAM" id="MobiDB-lite"/>
    </source>
</evidence>
<proteinExistence type="predicted"/>
<organism evidence="2 3">
    <name type="scientific">Strigamia maritima</name>
    <name type="common">European centipede</name>
    <name type="synonym">Geophilus maritimus</name>
    <dbReference type="NCBI Taxonomy" id="126957"/>
    <lineage>
        <taxon>Eukaryota</taxon>
        <taxon>Metazoa</taxon>
        <taxon>Ecdysozoa</taxon>
        <taxon>Arthropoda</taxon>
        <taxon>Myriapoda</taxon>
        <taxon>Chilopoda</taxon>
        <taxon>Pleurostigmophora</taxon>
        <taxon>Geophilomorpha</taxon>
        <taxon>Linotaeniidae</taxon>
        <taxon>Strigamia</taxon>
    </lineage>
</organism>